<comment type="cofactor">
    <cofactor evidence="10">
        <name>Mg(2+)</name>
        <dbReference type="ChEBI" id="CHEBI:18420"/>
    </cofactor>
    <text evidence="10">Binds 1 Mg(2+) ion per subunit. The magnesium ion binds only when substrate is bound.</text>
</comment>
<feature type="binding site" evidence="10">
    <location>
        <position position="24"/>
    </location>
    <ligand>
        <name>Mn(2+)</name>
        <dbReference type="ChEBI" id="CHEBI:29035"/>
    </ligand>
</feature>
<feature type="binding site" evidence="10">
    <location>
        <position position="30"/>
    </location>
    <ligand>
        <name>Mn(2+)</name>
        <dbReference type="ChEBI" id="CHEBI:29035"/>
    </ligand>
</feature>
<keyword evidence="6 10" id="KW-0460">Magnesium</keyword>
<feature type="active site" evidence="10 11">
    <location>
        <position position="65"/>
    </location>
</feature>
<feature type="domain" description="Nudix hydrolase" evidence="12">
    <location>
        <begin position="28"/>
        <end position="160"/>
    </location>
</feature>
<evidence type="ECO:0000256" key="10">
    <source>
        <dbReference type="HAMAP-Rule" id="MF_00202"/>
    </source>
</evidence>
<dbReference type="Proteomes" id="UP000824410">
    <property type="component" value="Unassembled WGS sequence"/>
</dbReference>
<dbReference type="GO" id="GO:0050992">
    <property type="term" value="P:dimethylallyl diphosphate biosynthetic process"/>
    <property type="evidence" value="ECO:0007669"/>
    <property type="project" value="UniProtKB-UniRule"/>
</dbReference>
<comment type="caution">
    <text evidence="13">The sequence shown here is derived from an EMBL/GenBank/DDBJ whole genome shotgun (WGS) entry which is preliminary data.</text>
</comment>
<accession>A0A1J0E366</accession>
<name>A0A1J0E366_PRORE</name>
<dbReference type="GO" id="GO:0005737">
    <property type="term" value="C:cytoplasm"/>
    <property type="evidence" value="ECO:0007669"/>
    <property type="project" value="UniProtKB-SubCell"/>
</dbReference>
<dbReference type="GO" id="GO:0004452">
    <property type="term" value="F:isopentenyl-diphosphate delta-isomerase activity"/>
    <property type="evidence" value="ECO:0007669"/>
    <property type="project" value="UniProtKB-UniRule"/>
</dbReference>
<keyword evidence="5 10" id="KW-0479">Metal-binding</keyword>
<dbReference type="PANTHER" id="PTHR10885">
    <property type="entry name" value="ISOPENTENYL-DIPHOSPHATE DELTA-ISOMERASE"/>
    <property type="match status" value="1"/>
</dbReference>
<dbReference type="Pfam" id="PF00293">
    <property type="entry name" value="NUDIX"/>
    <property type="match status" value="1"/>
</dbReference>
<protein>
    <recommendedName>
        <fullName evidence="3 10">Isopentenyl-diphosphate Delta-isomerase</fullName>
        <shortName evidence="10">IPP isomerase</shortName>
        <ecNumber evidence="3 10">5.3.3.2</ecNumber>
    </recommendedName>
    <alternativeName>
        <fullName evidence="10">IPP:DMAPP isomerase</fullName>
    </alternativeName>
    <alternativeName>
        <fullName evidence="10">Isopentenyl pyrophosphate isomerase</fullName>
    </alternativeName>
</protein>
<keyword evidence="8 10" id="KW-0414">Isoprene biosynthesis</keyword>
<dbReference type="PIRSF" id="PIRSF018427">
    <property type="entry name" value="Isopntndiph_ism"/>
    <property type="match status" value="1"/>
</dbReference>
<comment type="cofactor">
    <cofactor evidence="10">
        <name>Mn(2+)</name>
        <dbReference type="ChEBI" id="CHEBI:29035"/>
    </cofactor>
    <text evidence="10">Binds 1 Mn(2+) ion per subunit.</text>
</comment>
<evidence type="ECO:0000256" key="6">
    <source>
        <dbReference type="ARBA" id="ARBA00022842"/>
    </source>
</evidence>
<keyword evidence="7 10" id="KW-0464">Manganese</keyword>
<comment type="pathway">
    <text evidence="1 10">Isoprenoid biosynthesis; dimethylallyl diphosphate biosynthesis; dimethylallyl diphosphate from isopentenyl diphosphate: step 1/1.</text>
</comment>
<dbReference type="Gene3D" id="3.90.79.10">
    <property type="entry name" value="Nucleoside Triphosphate Pyrophosphohydrolase"/>
    <property type="match status" value="1"/>
</dbReference>
<dbReference type="NCBIfam" id="TIGR02150">
    <property type="entry name" value="IPP_isom_1"/>
    <property type="match status" value="1"/>
</dbReference>
<dbReference type="EMBL" id="SHDO01000051">
    <property type="protein sequence ID" value="MBX6983064.1"/>
    <property type="molecule type" value="Genomic_DNA"/>
</dbReference>
<comment type="similarity">
    <text evidence="2 10">Belongs to the IPP isomerase type 1 family.</text>
</comment>
<dbReference type="PANTHER" id="PTHR10885:SF0">
    <property type="entry name" value="ISOPENTENYL-DIPHOSPHATE DELTA-ISOMERASE"/>
    <property type="match status" value="1"/>
</dbReference>
<dbReference type="SUPFAM" id="SSF55811">
    <property type="entry name" value="Nudix"/>
    <property type="match status" value="1"/>
</dbReference>
<evidence type="ECO:0000256" key="9">
    <source>
        <dbReference type="ARBA" id="ARBA00023235"/>
    </source>
</evidence>
<dbReference type="EC" id="5.3.3.2" evidence="3 10"/>
<dbReference type="CDD" id="cd02885">
    <property type="entry name" value="NUDIX_IPP_Isomerase"/>
    <property type="match status" value="1"/>
</dbReference>
<dbReference type="AlphaFoldDB" id="A0A1J0E366"/>
<dbReference type="HAMAP" id="MF_00202">
    <property type="entry name" value="Idi"/>
    <property type="match status" value="1"/>
</dbReference>
<gene>
    <name evidence="10" type="primary">idi</name>
    <name evidence="13" type="ORF">EX242_22765</name>
</gene>
<feature type="binding site" evidence="10">
    <location>
        <position position="112"/>
    </location>
    <ligand>
        <name>Mn(2+)</name>
        <dbReference type="ChEBI" id="CHEBI:29035"/>
    </ligand>
</feature>
<comment type="function">
    <text evidence="10">Catalyzes the 1,3-allylic rearrangement of the homoallylic substrate isopentenyl (IPP) to its highly electrophilic allylic isomer, dimethylallyl diphosphate (DMAPP).</text>
</comment>
<evidence type="ECO:0000256" key="4">
    <source>
        <dbReference type="ARBA" id="ARBA00022490"/>
    </source>
</evidence>
<dbReference type="NCBIfam" id="NF002995">
    <property type="entry name" value="PRK03759.1"/>
    <property type="match status" value="1"/>
</dbReference>
<sequence>MEDQLILVNENDEPIGVMPKLLAHQLGRLHRAFSIFIFNDQNELLIQQRALHKYHSAGQWANSCCSHPKPHEDTLQAAQRRLNEELGFITPLTHVGSFTYHAEVSGGLIEHEYDHLYVGHYNKVIYPNIEEVASIRWVSISKLIYEINQQPEIFTPWFKKILTKYPSLNFNLA</sequence>
<evidence type="ECO:0000256" key="3">
    <source>
        <dbReference type="ARBA" id="ARBA00012057"/>
    </source>
</evidence>
<comment type="catalytic activity">
    <reaction evidence="10">
        <text>isopentenyl diphosphate = dimethylallyl diphosphate</text>
        <dbReference type="Rhea" id="RHEA:23284"/>
        <dbReference type="ChEBI" id="CHEBI:57623"/>
        <dbReference type="ChEBI" id="CHEBI:128769"/>
        <dbReference type="EC" id="5.3.3.2"/>
    </reaction>
</comment>
<dbReference type="GO" id="GO:0046872">
    <property type="term" value="F:metal ion binding"/>
    <property type="evidence" value="ECO:0007669"/>
    <property type="project" value="UniProtKB-KW"/>
</dbReference>
<comment type="subunit">
    <text evidence="10">Homodimer.</text>
</comment>
<organism evidence="13 14">
    <name type="scientific">Providencia rettgeri</name>
    <dbReference type="NCBI Taxonomy" id="587"/>
    <lineage>
        <taxon>Bacteria</taxon>
        <taxon>Pseudomonadati</taxon>
        <taxon>Pseudomonadota</taxon>
        <taxon>Gammaproteobacteria</taxon>
        <taxon>Enterobacterales</taxon>
        <taxon>Morganellaceae</taxon>
        <taxon>Providencia</taxon>
    </lineage>
</organism>
<dbReference type="InterPro" id="IPR015797">
    <property type="entry name" value="NUDIX_hydrolase-like_dom_sf"/>
</dbReference>
<evidence type="ECO:0000256" key="11">
    <source>
        <dbReference type="PIRSR" id="PIRSR018427-1"/>
    </source>
</evidence>
<feature type="binding site" evidence="10">
    <location>
        <position position="110"/>
    </location>
    <ligand>
        <name>Mn(2+)</name>
        <dbReference type="ChEBI" id="CHEBI:29035"/>
    </ligand>
</feature>
<feature type="binding site" evidence="10">
    <location>
        <position position="85"/>
    </location>
    <ligand>
        <name>Mg(2+)</name>
        <dbReference type="ChEBI" id="CHEBI:18420"/>
    </ligand>
</feature>
<evidence type="ECO:0000259" key="12">
    <source>
        <dbReference type="PROSITE" id="PS51462"/>
    </source>
</evidence>
<dbReference type="InterPro" id="IPR000086">
    <property type="entry name" value="NUDIX_hydrolase_dom"/>
</dbReference>
<dbReference type="PROSITE" id="PS51462">
    <property type="entry name" value="NUDIX"/>
    <property type="match status" value="1"/>
</dbReference>
<keyword evidence="9 10" id="KW-0413">Isomerase</keyword>
<keyword evidence="4 10" id="KW-0963">Cytoplasm</keyword>
<evidence type="ECO:0000256" key="8">
    <source>
        <dbReference type="ARBA" id="ARBA00023229"/>
    </source>
</evidence>
<comment type="subcellular location">
    <subcellularLocation>
        <location evidence="10">Cytoplasm</location>
    </subcellularLocation>
</comment>
<evidence type="ECO:0000256" key="7">
    <source>
        <dbReference type="ARBA" id="ARBA00023211"/>
    </source>
</evidence>
<proteinExistence type="inferred from homology"/>
<evidence type="ECO:0000256" key="5">
    <source>
        <dbReference type="ARBA" id="ARBA00022723"/>
    </source>
</evidence>
<evidence type="ECO:0000256" key="1">
    <source>
        <dbReference type="ARBA" id="ARBA00004826"/>
    </source>
</evidence>
<evidence type="ECO:0000256" key="2">
    <source>
        <dbReference type="ARBA" id="ARBA00007579"/>
    </source>
</evidence>
<dbReference type="OrthoDB" id="9809458at2"/>
<feature type="binding site" evidence="10">
    <location>
        <position position="67"/>
    </location>
    <ligand>
        <name>Mn(2+)</name>
        <dbReference type="ChEBI" id="CHEBI:29035"/>
    </ligand>
</feature>
<feature type="active site" evidence="10 11">
    <location>
        <position position="112"/>
    </location>
</feature>
<dbReference type="GO" id="GO:0009240">
    <property type="term" value="P:isopentenyl diphosphate biosynthetic process"/>
    <property type="evidence" value="ECO:0007669"/>
    <property type="project" value="TreeGrafter"/>
</dbReference>
<reference evidence="13" key="1">
    <citation type="submission" date="2019-02" db="EMBL/GenBank/DDBJ databases">
        <title>Genomic characterization of isolates from hospital effluents in KZN, South Africa.</title>
        <authorList>
            <person name="Ntshobeni N."/>
            <person name="Allam M."/>
            <person name="Ismail A."/>
            <person name="Amoako D."/>
            <person name="Essack S."/>
            <person name="Chenia H."/>
        </authorList>
    </citation>
    <scope>NUCLEOTIDE SEQUENCE</scope>
    <source>
        <strain evidence="13">AFE97_S1</strain>
    </source>
</reference>
<dbReference type="InterPro" id="IPR011876">
    <property type="entry name" value="IsopentenylPP_isomerase_typ1"/>
</dbReference>
<evidence type="ECO:0000313" key="14">
    <source>
        <dbReference type="Proteomes" id="UP000824410"/>
    </source>
</evidence>
<dbReference type="InterPro" id="IPR056375">
    <property type="entry name" value="Idi_bact"/>
</dbReference>
<dbReference type="RefSeq" id="WP_071547687.1">
    <property type="nucleotide sequence ID" value="NZ_ABEXOQ020000031.1"/>
</dbReference>
<evidence type="ECO:0000313" key="13">
    <source>
        <dbReference type="EMBL" id="MBX6983064.1"/>
    </source>
</evidence>
<dbReference type="KEGG" id="prg:RB151_005990"/>